<keyword evidence="2" id="KW-1185">Reference proteome</keyword>
<reference evidence="1 2" key="1">
    <citation type="submission" date="2010-08" db="EMBL/GenBank/DDBJ databases">
        <authorList>
            <person name="Weinstock G."/>
            <person name="Sodergren E."/>
            <person name="Clifton S."/>
            <person name="Fulton L."/>
            <person name="Fulton B."/>
            <person name="Courtney L."/>
            <person name="Fronick C."/>
            <person name="Harrison M."/>
            <person name="Strong C."/>
            <person name="Farmer C."/>
            <person name="Delahaunty K."/>
            <person name="Markovic C."/>
            <person name="Hall O."/>
            <person name="Minx P."/>
            <person name="Tomlinson C."/>
            <person name="Mitreva M."/>
            <person name="Hou S."/>
            <person name="Chen J."/>
            <person name="Wollam A."/>
            <person name="Pepin K.H."/>
            <person name="Johnson M."/>
            <person name="Bhonagiri V."/>
            <person name="Zhang X."/>
            <person name="Suruliraj S."/>
            <person name="Warren W."/>
            <person name="Chinwalla A."/>
            <person name="Mardis E.R."/>
            <person name="Wilson R.K."/>
        </authorList>
    </citation>
    <scope>NUCLEOTIDE SEQUENCE [LARGE SCALE GENOMIC DNA]</scope>
    <source>
        <strain evidence="1 2">F0204</strain>
    </source>
</reference>
<accession>E7ML03</accession>
<dbReference type="Proteomes" id="UP000004097">
    <property type="component" value="Unassembled WGS sequence"/>
</dbReference>
<dbReference type="AlphaFoldDB" id="E7ML03"/>
<dbReference type="HOGENOM" id="CLU_2901864_0_0_9"/>
<dbReference type="EMBL" id="AECQ01000003">
    <property type="protein sequence ID" value="EFW25428.1"/>
    <property type="molecule type" value="Genomic_DNA"/>
</dbReference>
<sequence length="62" mass="7199">MENMDDELMVILSKDNIAFDSAWFSSMSAARKWADKIRDTSNYVVTIFKGSDDDPIEQYMVR</sequence>
<evidence type="ECO:0000313" key="2">
    <source>
        <dbReference type="Proteomes" id="UP000004097"/>
    </source>
</evidence>
<protein>
    <submittedName>
        <fullName evidence="1">Uncharacterized protein</fullName>
    </submittedName>
</protein>
<comment type="caution">
    <text evidence="1">The sequence shown here is derived from an EMBL/GenBank/DDBJ whole genome shotgun (WGS) entry which is preliminary data.</text>
</comment>
<name>E7ML03_9FIRM</name>
<dbReference type="STRING" id="706433.HMPREF9430_00199"/>
<proteinExistence type="predicted"/>
<evidence type="ECO:0000313" key="1">
    <source>
        <dbReference type="EMBL" id="EFW25428.1"/>
    </source>
</evidence>
<gene>
    <name evidence="1" type="ORF">HMPREF9430_00199</name>
</gene>
<organism evidence="1 2">
    <name type="scientific">Solobacterium moorei F0204</name>
    <dbReference type="NCBI Taxonomy" id="706433"/>
    <lineage>
        <taxon>Bacteria</taxon>
        <taxon>Bacillati</taxon>
        <taxon>Bacillota</taxon>
        <taxon>Erysipelotrichia</taxon>
        <taxon>Erysipelotrichales</taxon>
        <taxon>Erysipelotrichaceae</taxon>
        <taxon>Solobacterium</taxon>
    </lineage>
</organism>